<dbReference type="Gene3D" id="1.10.10.60">
    <property type="entry name" value="Homeodomain-like"/>
    <property type="match status" value="1"/>
</dbReference>
<dbReference type="InterPro" id="IPR018062">
    <property type="entry name" value="HTH_AraC-typ_CS"/>
</dbReference>
<keyword evidence="3" id="KW-0804">Transcription</keyword>
<keyword evidence="1" id="KW-0805">Transcription regulation</keyword>
<keyword evidence="6" id="KW-1185">Reference proteome</keyword>
<dbReference type="RefSeq" id="WP_063480589.1">
    <property type="nucleotide sequence ID" value="NZ_CP147845.1"/>
</dbReference>
<organism evidence="5 6">
    <name type="scientific">Paenibacillus glucanolyticus</name>
    <dbReference type="NCBI Taxonomy" id="59843"/>
    <lineage>
        <taxon>Bacteria</taxon>
        <taxon>Bacillati</taxon>
        <taxon>Bacillota</taxon>
        <taxon>Bacilli</taxon>
        <taxon>Bacillales</taxon>
        <taxon>Paenibacillaceae</taxon>
        <taxon>Paenibacillus</taxon>
    </lineage>
</organism>
<dbReference type="PANTHER" id="PTHR43280:SF2">
    <property type="entry name" value="HTH-TYPE TRANSCRIPTIONAL REGULATOR EXSA"/>
    <property type="match status" value="1"/>
</dbReference>
<dbReference type="STRING" id="59843.A3958_23400"/>
<dbReference type="Proteomes" id="UP000076796">
    <property type="component" value="Unassembled WGS sequence"/>
</dbReference>
<dbReference type="InterPro" id="IPR011051">
    <property type="entry name" value="RmlC_Cupin_sf"/>
</dbReference>
<evidence type="ECO:0000259" key="4">
    <source>
        <dbReference type="PROSITE" id="PS01124"/>
    </source>
</evidence>
<dbReference type="EMBL" id="LWMH01000003">
    <property type="protein sequence ID" value="KZS43115.1"/>
    <property type="molecule type" value="Genomic_DNA"/>
</dbReference>
<dbReference type="Gene3D" id="2.60.120.10">
    <property type="entry name" value="Jelly Rolls"/>
    <property type="match status" value="1"/>
</dbReference>
<dbReference type="PROSITE" id="PS01124">
    <property type="entry name" value="HTH_ARAC_FAMILY_2"/>
    <property type="match status" value="1"/>
</dbReference>
<comment type="caution">
    <text evidence="5">The sequence shown here is derived from an EMBL/GenBank/DDBJ whole genome shotgun (WGS) entry which is preliminary data.</text>
</comment>
<dbReference type="OrthoDB" id="145012at2"/>
<evidence type="ECO:0000256" key="3">
    <source>
        <dbReference type="ARBA" id="ARBA00023163"/>
    </source>
</evidence>
<sequence>MNNHFPYEFMKDRQDALERLDLRIYWGRYEIRVLRFHLTTFPPGKIVSFHKHAEYEFHFIPRGKGTVIMEENPYALREGMFYLTGPNVLHYQEADAAEPMDELCLHVDIIPHDVTPDDPDRLLWPAADPWEMAEADDCMEKLRGLPLKPSMDIHRAMPYFLEAYQASQEKYPGLYTTIKQCIIQILLRAVRAYESEPSEAELPSRDMKAYRYQLALEYIHANSSGEVVLDDVAEKLHISSRQLQRIFKEQAAGQSFSEILEHVRLEAVCRKLIDTNWSIDKIAIHEGFSSGSYLHTVFRKRYGYTPTTYRAMNVNL</sequence>
<evidence type="ECO:0000313" key="5">
    <source>
        <dbReference type="EMBL" id="KZS43115.1"/>
    </source>
</evidence>
<accession>A0A163DBF8</accession>
<dbReference type="InterPro" id="IPR013096">
    <property type="entry name" value="Cupin_2"/>
</dbReference>
<dbReference type="PROSITE" id="PS00041">
    <property type="entry name" value="HTH_ARAC_FAMILY_1"/>
    <property type="match status" value="1"/>
</dbReference>
<gene>
    <name evidence="5" type="ORF">AWU65_00375</name>
</gene>
<dbReference type="GeneID" id="97555201"/>
<evidence type="ECO:0000256" key="1">
    <source>
        <dbReference type="ARBA" id="ARBA00023015"/>
    </source>
</evidence>
<name>A0A163DBF8_9BACL</name>
<dbReference type="GO" id="GO:0043565">
    <property type="term" value="F:sequence-specific DNA binding"/>
    <property type="evidence" value="ECO:0007669"/>
    <property type="project" value="InterPro"/>
</dbReference>
<dbReference type="SUPFAM" id="SSF46689">
    <property type="entry name" value="Homeodomain-like"/>
    <property type="match status" value="1"/>
</dbReference>
<dbReference type="InterPro" id="IPR018060">
    <property type="entry name" value="HTH_AraC"/>
</dbReference>
<reference evidence="5" key="1">
    <citation type="journal article" date="2016" name="Genome Announc.">
        <title>Draft genomes of two strains of Paenibacillus glucanolyticus with capability to degrade lignocellulose.</title>
        <authorList>
            <person name="Mathews S.L."/>
            <person name="Pawlak J."/>
            <person name="Grunden A.M."/>
        </authorList>
    </citation>
    <scope>NUCLEOTIDE SEQUENCE [LARGE SCALE GENOMIC DNA]</scope>
    <source>
        <strain evidence="5">SLM1</strain>
    </source>
</reference>
<dbReference type="SUPFAM" id="SSF51182">
    <property type="entry name" value="RmlC-like cupins"/>
    <property type="match status" value="1"/>
</dbReference>
<proteinExistence type="predicted"/>
<feature type="domain" description="HTH araC/xylS-type" evidence="4">
    <location>
        <begin position="213"/>
        <end position="312"/>
    </location>
</feature>
<keyword evidence="2" id="KW-0238">DNA-binding</keyword>
<dbReference type="Pfam" id="PF07883">
    <property type="entry name" value="Cupin_2"/>
    <property type="match status" value="1"/>
</dbReference>
<evidence type="ECO:0000313" key="6">
    <source>
        <dbReference type="Proteomes" id="UP000076796"/>
    </source>
</evidence>
<dbReference type="InterPro" id="IPR009057">
    <property type="entry name" value="Homeodomain-like_sf"/>
</dbReference>
<protein>
    <submittedName>
        <fullName evidence="5">AraC family transcriptional regulator</fullName>
    </submittedName>
</protein>
<evidence type="ECO:0000256" key="2">
    <source>
        <dbReference type="ARBA" id="ARBA00023125"/>
    </source>
</evidence>
<dbReference type="SMART" id="SM00342">
    <property type="entry name" value="HTH_ARAC"/>
    <property type="match status" value="1"/>
</dbReference>
<dbReference type="Pfam" id="PF12833">
    <property type="entry name" value="HTH_18"/>
    <property type="match status" value="1"/>
</dbReference>
<dbReference type="AlphaFoldDB" id="A0A163DBF8"/>
<dbReference type="InterPro" id="IPR014710">
    <property type="entry name" value="RmlC-like_jellyroll"/>
</dbReference>
<dbReference type="PANTHER" id="PTHR43280">
    <property type="entry name" value="ARAC-FAMILY TRANSCRIPTIONAL REGULATOR"/>
    <property type="match status" value="1"/>
</dbReference>
<dbReference type="GO" id="GO:0003700">
    <property type="term" value="F:DNA-binding transcription factor activity"/>
    <property type="evidence" value="ECO:0007669"/>
    <property type="project" value="InterPro"/>
</dbReference>